<proteinExistence type="predicted"/>
<dbReference type="Proteomes" id="UP000185674">
    <property type="component" value="Chromosome"/>
</dbReference>
<dbReference type="KEGG" id="asol:BEN76_02995"/>
<dbReference type="Proteomes" id="UP001256400">
    <property type="component" value="Chromosome"/>
</dbReference>
<reference evidence="1 3" key="1">
    <citation type="submission" date="2016-08" db="EMBL/GenBank/DDBJ databases">
        <title>Complete genome sequence of Acinetobacter baylyi strain GFJ2.</title>
        <authorList>
            <person name="Tabata M."/>
            <person name="Kuboki S."/>
            <person name="Gibu N."/>
            <person name="Kinouchi Y."/>
            <person name="Vangnai A."/>
            <person name="Kasai D."/>
            <person name="Fukuda M."/>
        </authorList>
    </citation>
    <scope>NUCLEOTIDE SEQUENCE [LARGE SCALE GENOMIC DNA]</scope>
    <source>
        <strain evidence="1 3">GFJ2</strain>
    </source>
</reference>
<sequence>MNAHKFVAGNGIEKATRVLNESPSNAQSYQDGYYFRTTPEFLFHNGHHHWNMTTNNGQYFKDRGFDPILISELKQVVESVNKINDFGGIGLANLIDQSTYGENLDLDLAIADYKLVQAYKNGDA</sequence>
<dbReference type="AlphaFoldDB" id="A0A1P8EFQ8"/>
<protein>
    <submittedName>
        <fullName evidence="1">Uncharacterized protein</fullName>
    </submittedName>
</protein>
<gene>
    <name evidence="1" type="ORF">BEN76_02995</name>
    <name evidence="2" type="ORF">RHP80_00040</name>
</gene>
<name>A0A1P8EFQ8_9GAMM</name>
<evidence type="ECO:0000313" key="3">
    <source>
        <dbReference type="Proteomes" id="UP000185674"/>
    </source>
</evidence>
<dbReference type="RefSeq" id="WP_076032203.1">
    <property type="nucleotide sequence ID" value="NZ_CP016896.1"/>
</dbReference>
<dbReference type="EMBL" id="CP134206">
    <property type="protein sequence ID" value="WND05604.1"/>
    <property type="molecule type" value="Genomic_DNA"/>
</dbReference>
<reference evidence="2" key="2">
    <citation type="submission" date="2023-09" db="EMBL/GenBank/DDBJ databases">
        <title>Acinetobacter soli.</title>
        <authorList>
            <person name="Kim B."/>
            <person name="Kim D."/>
            <person name="Park D."/>
        </authorList>
    </citation>
    <scope>NUCLEOTIDE SEQUENCE</scope>
    <source>
        <strain evidence="2">2023.05</strain>
    </source>
</reference>
<evidence type="ECO:0000313" key="1">
    <source>
        <dbReference type="EMBL" id="APV35043.1"/>
    </source>
</evidence>
<accession>A0A1P8EFQ8</accession>
<organism evidence="1 3">
    <name type="scientific">Acinetobacter soli</name>
    <dbReference type="NCBI Taxonomy" id="487316"/>
    <lineage>
        <taxon>Bacteria</taxon>
        <taxon>Pseudomonadati</taxon>
        <taxon>Pseudomonadota</taxon>
        <taxon>Gammaproteobacteria</taxon>
        <taxon>Moraxellales</taxon>
        <taxon>Moraxellaceae</taxon>
        <taxon>Acinetobacter</taxon>
    </lineage>
</organism>
<dbReference type="EMBL" id="CP016896">
    <property type="protein sequence ID" value="APV35043.1"/>
    <property type="molecule type" value="Genomic_DNA"/>
</dbReference>
<evidence type="ECO:0000313" key="2">
    <source>
        <dbReference type="EMBL" id="WND05604.1"/>
    </source>
</evidence>
<dbReference type="STRING" id="487316.BEN76_02995"/>